<dbReference type="InterPro" id="IPR003781">
    <property type="entry name" value="CoA-bd"/>
</dbReference>
<evidence type="ECO:0000313" key="4">
    <source>
        <dbReference type="Proteomes" id="UP000184031"/>
    </source>
</evidence>
<gene>
    <name evidence="2" type="ORF">SAMN04487891_111151</name>
    <name evidence="3" type="ORF">SAMN05216293_2158</name>
</gene>
<dbReference type="Proteomes" id="UP000184031">
    <property type="component" value="Unassembled WGS sequence"/>
</dbReference>
<dbReference type="Gene3D" id="3.40.50.720">
    <property type="entry name" value="NAD(P)-binding Rossmann-like Domain"/>
    <property type="match status" value="1"/>
</dbReference>
<dbReference type="STRING" id="1055723.SAMN05216293_2158"/>
<name>A0A1M6W4P1_9FLAO</name>
<proteinExistence type="predicted"/>
<organism evidence="3 4">
    <name type="scientific">Flagellimonas taeanensis</name>
    <dbReference type="NCBI Taxonomy" id="1005926"/>
    <lineage>
        <taxon>Bacteria</taxon>
        <taxon>Pseudomonadati</taxon>
        <taxon>Bacteroidota</taxon>
        <taxon>Flavobacteriia</taxon>
        <taxon>Flavobacteriales</taxon>
        <taxon>Flavobacteriaceae</taxon>
        <taxon>Flagellimonas</taxon>
    </lineage>
</organism>
<dbReference type="SUPFAM" id="SSF51735">
    <property type="entry name" value="NAD(P)-binding Rossmann-fold domains"/>
    <property type="match status" value="1"/>
</dbReference>
<dbReference type="Pfam" id="PF13380">
    <property type="entry name" value="CoA_binding_2"/>
    <property type="match status" value="1"/>
</dbReference>
<dbReference type="EMBL" id="FRAT01000005">
    <property type="protein sequence ID" value="SHK88608.1"/>
    <property type="molecule type" value="Genomic_DNA"/>
</dbReference>
<keyword evidence="5" id="KW-1185">Reference proteome</keyword>
<sequence length="119" mass="13328">MAKALVFGASLDPGRYSNMAIRRLVENNIETTAFGIRGGTVSGVQIKDKLDDFQNIDTITLYLNPIKQKEYYQKIVDLNPKRIIFNPGTENPEFYQILENAGIQVEVACTLVLLATGQY</sequence>
<evidence type="ECO:0000313" key="3">
    <source>
        <dbReference type="EMBL" id="SHK88608.1"/>
    </source>
</evidence>
<protein>
    <recommendedName>
        <fullName evidence="1">CoA-binding domain-containing protein</fullName>
    </recommendedName>
</protein>
<dbReference type="AlphaFoldDB" id="A0A1M6W4P1"/>
<evidence type="ECO:0000313" key="5">
    <source>
        <dbReference type="Proteomes" id="UP000198940"/>
    </source>
</evidence>
<dbReference type="EMBL" id="FOKU01000011">
    <property type="protein sequence ID" value="SFC46325.1"/>
    <property type="molecule type" value="Genomic_DNA"/>
</dbReference>
<evidence type="ECO:0000259" key="1">
    <source>
        <dbReference type="Pfam" id="PF13380"/>
    </source>
</evidence>
<comment type="caution">
    <text evidence="3">The sequence shown here is derived from an EMBL/GenBank/DDBJ whole genome shotgun (WGS) entry which is preliminary data.</text>
</comment>
<dbReference type="InterPro" id="IPR036291">
    <property type="entry name" value="NAD(P)-bd_dom_sf"/>
</dbReference>
<accession>A0A1M6W4P1</accession>
<feature type="domain" description="CoA-binding" evidence="1">
    <location>
        <begin position="5"/>
        <end position="114"/>
    </location>
</feature>
<dbReference type="RefSeq" id="WP_072879678.1">
    <property type="nucleotide sequence ID" value="NZ_FOKU01000011.1"/>
</dbReference>
<dbReference type="Proteomes" id="UP000198940">
    <property type="component" value="Unassembled WGS sequence"/>
</dbReference>
<evidence type="ECO:0000313" key="2">
    <source>
        <dbReference type="EMBL" id="SFC46325.1"/>
    </source>
</evidence>
<reference evidence="3 4" key="1">
    <citation type="submission" date="2016-11" db="EMBL/GenBank/DDBJ databases">
        <authorList>
            <person name="Varghese N."/>
            <person name="Submissions S."/>
        </authorList>
    </citation>
    <scope>NUCLEOTIDE SEQUENCE [LARGE SCALE GENOMIC DNA]</scope>
    <source>
        <strain evidence="3 4">CGMCC 1.12174</strain>
        <strain evidence="2 5">DSM 26351</strain>
    </source>
</reference>
<dbReference type="OrthoDB" id="708726at2"/>